<dbReference type="PANTHER" id="PTHR47901">
    <property type="entry name" value="CASPASE RECRUITMENT DOMAIN-CONTAINING PROTEIN 18"/>
    <property type="match status" value="1"/>
</dbReference>
<dbReference type="RefSeq" id="XP_016656485.1">
    <property type="nucleotide sequence ID" value="XM_016800996.1"/>
</dbReference>
<keyword evidence="5" id="KW-0788">Thiol protease</keyword>
<name>A0A8R2D1M1_ACYPI</name>
<evidence type="ECO:0000256" key="6">
    <source>
        <dbReference type="ARBA" id="ARBA00023145"/>
    </source>
</evidence>
<dbReference type="GO" id="GO:0042981">
    <property type="term" value="P:regulation of apoptotic process"/>
    <property type="evidence" value="ECO:0007669"/>
    <property type="project" value="InterPro"/>
</dbReference>
<evidence type="ECO:0000256" key="5">
    <source>
        <dbReference type="ARBA" id="ARBA00022807"/>
    </source>
</evidence>
<dbReference type="InterPro" id="IPR011600">
    <property type="entry name" value="Pept_C14_caspase"/>
</dbReference>
<dbReference type="SUPFAM" id="SSF52129">
    <property type="entry name" value="Caspase-like"/>
    <property type="match status" value="1"/>
</dbReference>
<dbReference type="PROSITE" id="PS50209">
    <property type="entry name" value="CARD"/>
    <property type="match status" value="1"/>
</dbReference>
<dbReference type="GO" id="GO:0004197">
    <property type="term" value="F:cysteine-type endopeptidase activity"/>
    <property type="evidence" value="ECO:0007669"/>
    <property type="project" value="InterPro"/>
</dbReference>
<dbReference type="Pfam" id="PF00656">
    <property type="entry name" value="Peptidase_C14"/>
    <property type="match status" value="1"/>
</dbReference>
<evidence type="ECO:0000256" key="7">
    <source>
        <dbReference type="RuleBase" id="RU003971"/>
    </source>
</evidence>
<evidence type="ECO:0000256" key="3">
    <source>
        <dbReference type="ARBA" id="ARBA00022703"/>
    </source>
</evidence>
<organism evidence="11 12">
    <name type="scientific">Acyrthosiphon pisum</name>
    <name type="common">Pea aphid</name>
    <dbReference type="NCBI Taxonomy" id="7029"/>
    <lineage>
        <taxon>Eukaryota</taxon>
        <taxon>Metazoa</taxon>
        <taxon>Ecdysozoa</taxon>
        <taxon>Arthropoda</taxon>
        <taxon>Hexapoda</taxon>
        <taxon>Insecta</taxon>
        <taxon>Pterygota</taxon>
        <taxon>Neoptera</taxon>
        <taxon>Paraneoptera</taxon>
        <taxon>Hemiptera</taxon>
        <taxon>Sternorrhyncha</taxon>
        <taxon>Aphidomorpha</taxon>
        <taxon>Aphidoidea</taxon>
        <taxon>Aphididae</taxon>
        <taxon>Macrosiphini</taxon>
        <taxon>Acyrthosiphon</taxon>
    </lineage>
</organism>
<dbReference type="Gene3D" id="3.40.50.1460">
    <property type="match status" value="1"/>
</dbReference>
<feature type="domain" description="Caspase family p20" evidence="9">
    <location>
        <begin position="153"/>
        <end position="277"/>
    </location>
</feature>
<evidence type="ECO:0000256" key="1">
    <source>
        <dbReference type="ARBA" id="ARBA00010134"/>
    </source>
</evidence>
<dbReference type="EnsemblMetazoa" id="XM_029487213.1">
    <property type="protein sequence ID" value="XP_029343073.1"/>
    <property type="gene ID" value="LOC100571705"/>
</dbReference>
<evidence type="ECO:0000313" key="12">
    <source>
        <dbReference type="Proteomes" id="UP000007819"/>
    </source>
</evidence>
<evidence type="ECO:0000259" key="8">
    <source>
        <dbReference type="PROSITE" id="PS50207"/>
    </source>
</evidence>
<proteinExistence type="inferred from homology"/>
<dbReference type="InterPro" id="IPR002398">
    <property type="entry name" value="Pept_C14"/>
</dbReference>
<dbReference type="InterPro" id="IPR001309">
    <property type="entry name" value="Pept_C14_p20"/>
</dbReference>
<dbReference type="GeneID" id="100571705"/>
<dbReference type="GO" id="GO:0006915">
    <property type="term" value="P:apoptotic process"/>
    <property type="evidence" value="ECO:0007669"/>
    <property type="project" value="UniProtKB-KW"/>
</dbReference>
<comment type="similarity">
    <text evidence="1 7">Belongs to the peptidase C14A family.</text>
</comment>
<dbReference type="InterPro" id="IPR001315">
    <property type="entry name" value="CARD"/>
</dbReference>
<dbReference type="OrthoDB" id="6097640at2759"/>
<evidence type="ECO:0000313" key="11">
    <source>
        <dbReference type="EnsemblMetazoa" id="XP_016656485.1"/>
    </source>
</evidence>
<keyword evidence="6" id="KW-0865">Zymogen</keyword>
<dbReference type="PROSITE" id="PS50207">
    <property type="entry name" value="CASPASE_P10"/>
    <property type="match status" value="1"/>
</dbReference>
<keyword evidence="12" id="KW-1185">Reference proteome</keyword>
<sequence length="413" mass="47517">MEQYHRELINSCMSDLIYVTSDLETIVENLLEKNVINDWMKSYVLEGEGELIKKTKFYKLIQGRGPNAFTALCRVLEETSNIEARNILTSSKTSEKEEQQLSSIELLDTVALKNTISEHDAPYVKIHPDCKFIENDLNNLQSSHGVYPMRSNPKGHALILNINNIKDKDKIIGFDNDMANVKKLFKCLGFIVHSKADLIEKEIKYVINKFMDICRSEKANSIVVFIMCHGVTGKDSTKSSEDGIIINADWLIEQFMHKKFSENTPMLFFIDACRGPNRDFGWKYCDGKNNYLQNYDSNMYPIGTILDQRYQDVFIAYATLPGHTAIRDPIDGSWFIQKLCQVFCENAYNTELARLMCLVDIKLDELSSIDHRSQTAEWSFRGFRKRFFFNPGVYEDNPDDNILMTSSTNPTDV</sequence>
<evidence type="ECO:0000256" key="4">
    <source>
        <dbReference type="ARBA" id="ARBA00022801"/>
    </source>
</evidence>
<dbReference type="EnsemblMetazoa" id="XM_016800996.2">
    <property type="protein sequence ID" value="XP_016656485.1"/>
    <property type="gene ID" value="LOC100571705"/>
</dbReference>
<protein>
    <submittedName>
        <fullName evidence="11">Uncharacterized protein</fullName>
    </submittedName>
</protein>
<dbReference type="SMART" id="SM00115">
    <property type="entry name" value="CASc"/>
    <property type="match status" value="1"/>
</dbReference>
<dbReference type="Gene3D" id="1.10.533.10">
    <property type="entry name" value="Death Domain, Fas"/>
    <property type="match status" value="1"/>
</dbReference>
<dbReference type="InterPro" id="IPR002138">
    <property type="entry name" value="Pept_C14_p10"/>
</dbReference>
<dbReference type="RefSeq" id="XP_016656486.1">
    <property type="nucleotide sequence ID" value="XM_016800997.1"/>
</dbReference>
<evidence type="ECO:0000259" key="9">
    <source>
        <dbReference type="PROSITE" id="PS50208"/>
    </source>
</evidence>
<dbReference type="AlphaFoldDB" id="A0A8R2D1M1"/>
<keyword evidence="3" id="KW-0053">Apoptosis</keyword>
<dbReference type="GO" id="GO:0006508">
    <property type="term" value="P:proteolysis"/>
    <property type="evidence" value="ECO:0007669"/>
    <property type="project" value="UniProtKB-KW"/>
</dbReference>
<dbReference type="KEGG" id="api:100571705"/>
<dbReference type="CDD" id="cd01671">
    <property type="entry name" value="CARD"/>
    <property type="match status" value="1"/>
</dbReference>
<dbReference type="EnsemblMetazoa" id="XM_016800997.2">
    <property type="protein sequence ID" value="XP_016656486.1"/>
    <property type="gene ID" value="LOC100571705"/>
</dbReference>
<dbReference type="PRINTS" id="PR00376">
    <property type="entry name" value="IL1BCENZYME"/>
</dbReference>
<reference evidence="12" key="1">
    <citation type="submission" date="2010-06" db="EMBL/GenBank/DDBJ databases">
        <authorList>
            <person name="Jiang H."/>
            <person name="Abraham K."/>
            <person name="Ali S."/>
            <person name="Alsbrooks S.L."/>
            <person name="Anim B.N."/>
            <person name="Anosike U.S."/>
            <person name="Attaway T."/>
            <person name="Bandaranaike D.P."/>
            <person name="Battles P.K."/>
            <person name="Bell S.N."/>
            <person name="Bell A.V."/>
            <person name="Beltran B."/>
            <person name="Bickham C."/>
            <person name="Bustamante Y."/>
            <person name="Caleb T."/>
            <person name="Canada A."/>
            <person name="Cardenas V."/>
            <person name="Carter K."/>
            <person name="Chacko J."/>
            <person name="Chandrabose M.N."/>
            <person name="Chavez D."/>
            <person name="Chavez A."/>
            <person name="Chen L."/>
            <person name="Chu H.-S."/>
            <person name="Claassen K.J."/>
            <person name="Cockrell R."/>
            <person name="Collins M."/>
            <person name="Cooper J.A."/>
            <person name="Cree A."/>
            <person name="Curry S.M."/>
            <person name="Da Y."/>
            <person name="Dao M.D."/>
            <person name="Das B."/>
            <person name="Davila M.-L."/>
            <person name="Davy-Carroll L."/>
            <person name="Denson S."/>
            <person name="Dinh H."/>
            <person name="Ebong V.E."/>
            <person name="Edwards J.R."/>
            <person name="Egan A."/>
            <person name="El-Daye J."/>
            <person name="Escobedo L."/>
            <person name="Fernandez S."/>
            <person name="Fernando P.R."/>
            <person name="Flagg N."/>
            <person name="Forbes L.D."/>
            <person name="Fowler R.G."/>
            <person name="Fu Q."/>
            <person name="Gabisi R.A."/>
            <person name="Ganer J."/>
            <person name="Garbino Pronczuk A."/>
            <person name="Garcia R.M."/>
            <person name="Garner T."/>
            <person name="Garrett T.E."/>
            <person name="Gonzalez D.A."/>
            <person name="Hamid H."/>
            <person name="Hawkins E.S."/>
            <person name="Hirani K."/>
            <person name="Hogues M.E."/>
            <person name="Hollins B."/>
            <person name="Hsiao C.-H."/>
            <person name="Jabil R."/>
            <person name="James M.L."/>
            <person name="Jhangiani S.N."/>
            <person name="Johnson B."/>
            <person name="Johnson Q."/>
            <person name="Joshi V."/>
            <person name="Kalu J.B."/>
            <person name="Kam C."/>
            <person name="Kashfia A."/>
            <person name="Keebler J."/>
            <person name="Kisamo H."/>
            <person name="Kovar C.L."/>
            <person name="Lago L.A."/>
            <person name="Lai C.-Y."/>
            <person name="Laidlaw J."/>
            <person name="Lara F."/>
            <person name="Le T.-K."/>
            <person name="Lee S.L."/>
            <person name="Legall F.H."/>
            <person name="Lemon S.J."/>
            <person name="Lewis L.R."/>
            <person name="Li B."/>
            <person name="Liu Y."/>
            <person name="Liu Y.-S."/>
            <person name="Lopez J."/>
            <person name="Lozado R.J."/>
            <person name="Lu J."/>
            <person name="Madu R.C."/>
            <person name="Maheshwari M."/>
            <person name="Maheshwari R."/>
            <person name="Malloy K."/>
            <person name="Martinez E."/>
            <person name="Mathew T."/>
            <person name="Mercado I.C."/>
            <person name="Mercado C."/>
            <person name="Meyer B."/>
            <person name="Montgomery K."/>
            <person name="Morgan M.B."/>
            <person name="Munidasa M."/>
            <person name="Nazareth L.V."/>
            <person name="Nelson J."/>
            <person name="Ng B.M."/>
            <person name="Nguyen N.B."/>
            <person name="Nguyen P.Q."/>
            <person name="Nguyen T."/>
            <person name="Obregon M."/>
            <person name="Okwuonu G.O."/>
            <person name="Onwere C.G."/>
            <person name="Orozco G."/>
            <person name="Parra A."/>
            <person name="Patel S."/>
            <person name="Patil S."/>
            <person name="Perez A."/>
            <person name="Perez Y."/>
            <person name="Pham C."/>
            <person name="Primus E.L."/>
            <person name="Pu L.-L."/>
            <person name="Puazo M."/>
            <person name="Qin X."/>
            <person name="Quiroz J.B."/>
            <person name="Reese J."/>
            <person name="Richards S."/>
            <person name="Rives C.M."/>
            <person name="Robberts R."/>
            <person name="Ruiz S.J."/>
            <person name="Ruiz M.J."/>
            <person name="Santibanez J."/>
            <person name="Schneider B.W."/>
            <person name="Sisson I."/>
            <person name="Smith M."/>
            <person name="Sodergren E."/>
            <person name="Song X.-Z."/>
            <person name="Song B.B."/>
            <person name="Summersgill H."/>
            <person name="Thelus R."/>
            <person name="Thornton R.D."/>
            <person name="Trejos Z.Y."/>
            <person name="Usmani K."/>
            <person name="Vattathil S."/>
            <person name="Villasana D."/>
            <person name="Walker D.L."/>
            <person name="Wang S."/>
            <person name="Wang K."/>
            <person name="White C.S."/>
            <person name="Williams A.C."/>
            <person name="Williamson J."/>
            <person name="Wilson K."/>
            <person name="Woghiren I.O."/>
            <person name="Woodworth J.R."/>
            <person name="Worley K.C."/>
            <person name="Wright R.A."/>
            <person name="Wu W."/>
            <person name="Young L."/>
            <person name="Zhang L."/>
            <person name="Zhang J."/>
            <person name="Zhu Y."/>
            <person name="Muzny D.M."/>
            <person name="Weinstock G."/>
            <person name="Gibbs R.A."/>
        </authorList>
    </citation>
    <scope>NUCLEOTIDE SEQUENCE [LARGE SCALE GENOMIC DNA]</scope>
    <source>
        <strain evidence="12">LSR1</strain>
    </source>
</reference>
<keyword evidence="2" id="KW-0645">Protease</keyword>
<dbReference type="InterPro" id="IPR011029">
    <property type="entry name" value="DEATH-like_dom_sf"/>
</dbReference>
<feature type="domain" description="Caspase family p10" evidence="8">
    <location>
        <begin position="312"/>
        <end position="391"/>
    </location>
</feature>
<dbReference type="PROSITE" id="PS50208">
    <property type="entry name" value="CASPASE_P20"/>
    <property type="match status" value="1"/>
</dbReference>
<dbReference type="InterPro" id="IPR015917">
    <property type="entry name" value="Pept_C14A"/>
</dbReference>
<dbReference type="InterPro" id="IPR029030">
    <property type="entry name" value="Caspase-like_dom_sf"/>
</dbReference>
<accession>A0A8R2D1M1</accession>
<evidence type="ECO:0000259" key="10">
    <source>
        <dbReference type="PROSITE" id="PS50209"/>
    </source>
</evidence>
<dbReference type="SUPFAM" id="SSF47986">
    <property type="entry name" value="DEATH domain"/>
    <property type="match status" value="1"/>
</dbReference>
<evidence type="ECO:0000256" key="2">
    <source>
        <dbReference type="ARBA" id="ARBA00022670"/>
    </source>
</evidence>
<feature type="domain" description="CARD" evidence="10">
    <location>
        <begin position="1"/>
        <end position="91"/>
    </location>
</feature>
<reference evidence="11" key="2">
    <citation type="submission" date="2022-06" db="UniProtKB">
        <authorList>
            <consortium name="EnsemblMetazoa"/>
        </authorList>
    </citation>
    <scope>IDENTIFICATION</scope>
</reference>
<dbReference type="Proteomes" id="UP000007819">
    <property type="component" value="Chromosome X"/>
</dbReference>
<dbReference type="PANTHER" id="PTHR47901:SF8">
    <property type="entry name" value="CASPASE-3"/>
    <property type="match status" value="1"/>
</dbReference>
<keyword evidence="4" id="KW-0378">Hydrolase</keyword>